<keyword evidence="2" id="KW-1133">Transmembrane helix</keyword>
<protein>
    <submittedName>
        <fullName evidence="3">Uncharacterized protein</fullName>
    </submittedName>
</protein>
<dbReference type="EMBL" id="AK164927">
    <property type="protein sequence ID" value="BAE37971.1"/>
    <property type="molecule type" value="mRNA"/>
</dbReference>
<evidence type="ECO:0000256" key="2">
    <source>
        <dbReference type="SAM" id="Phobius"/>
    </source>
</evidence>
<evidence type="ECO:0000313" key="3">
    <source>
        <dbReference type="EMBL" id="BAE37971.1"/>
    </source>
</evidence>
<reference evidence="3" key="7">
    <citation type="journal article" date="2005" name="Science">
        <title>The Transcriptional Landscape of the Mammalian Genome.</title>
        <authorList>
            <consortium name="The FANTOM Consortium"/>
            <consortium name="Riken Genome Exploration Research Group and Genome Science Group (Genome Network Project Core Group)"/>
        </authorList>
    </citation>
    <scope>NUCLEOTIDE SEQUENCE</scope>
    <source>
        <strain evidence="3">C57BL/6J</strain>
        <tissue evidence="3">Lung</tissue>
    </source>
</reference>
<accession>Q3TNW6</accession>
<sequence length="117" mass="13348">MRKNCRIISFFVFGSYVKINFVVVVVDHGNLAWAFTILVGNIKHQQNQNNINSQCSNFGPNCMALYYSHLQEHWLSFYSFLTQCLPPKGAPAEPPPKAPLVTSQRKSRFPQNCASWL</sequence>
<reference evidence="3" key="5">
    <citation type="journal article" date="2002" name="Nature">
        <title>Analysis of the mouse transcriptome based on functional annotation of 60,770 full-length cDNAs.</title>
        <authorList>
            <consortium name="The FANTOM Consortium and the RIKEN Genome Exploration Research Group Phase I and II Team"/>
        </authorList>
    </citation>
    <scope>NUCLEOTIDE SEQUENCE</scope>
    <source>
        <strain evidence="3">C57BL/6J</strain>
        <tissue evidence="3">Lung</tissue>
    </source>
</reference>
<organism evidence="3">
    <name type="scientific">Mus musculus</name>
    <name type="common">Mouse</name>
    <dbReference type="NCBI Taxonomy" id="10090"/>
    <lineage>
        <taxon>Eukaryota</taxon>
        <taxon>Metazoa</taxon>
        <taxon>Chordata</taxon>
        <taxon>Craniata</taxon>
        <taxon>Vertebrata</taxon>
        <taxon>Euteleostomi</taxon>
        <taxon>Mammalia</taxon>
        <taxon>Eutheria</taxon>
        <taxon>Euarchontoglires</taxon>
        <taxon>Glires</taxon>
        <taxon>Rodentia</taxon>
        <taxon>Myomorpha</taxon>
        <taxon>Muroidea</taxon>
        <taxon>Muridae</taxon>
        <taxon>Murinae</taxon>
        <taxon>Mus</taxon>
        <taxon>Mus</taxon>
    </lineage>
</organism>
<proteinExistence type="evidence at transcript level"/>
<dbReference type="MGI" id="MGI:2442416">
    <property type="gene designation" value="Itpripl2"/>
</dbReference>
<reference evidence="3" key="1">
    <citation type="journal article" date="1999" name="Methods Enzymol.">
        <title>High-efficiency full-length cDNA cloning.</title>
        <authorList>
            <person name="Carninci P."/>
            <person name="Hayashizaki Y."/>
        </authorList>
    </citation>
    <scope>NUCLEOTIDE SEQUENCE</scope>
    <source>
        <strain evidence="3">C57BL/6J</strain>
        <tissue evidence="3">Lung</tissue>
    </source>
</reference>
<gene>
    <name evidence="4" type="primary">Itpripl2</name>
</gene>
<name>Q3TNW6_MOUSE</name>
<keyword evidence="2" id="KW-0812">Transmembrane</keyword>
<reference evidence="3" key="3">
    <citation type="journal article" date="2000" name="Genome Res.">
        <title>RIKEN integrated sequence analysis (RISA) system--384-format sequencing pipeline with 384 multicapillary sequencer.</title>
        <authorList>
            <person name="Shibata K."/>
            <person name="Itoh M."/>
            <person name="Aizawa K."/>
            <person name="Nagaoka S."/>
            <person name="Sasaki N."/>
            <person name="Carninci P."/>
            <person name="Konno H."/>
            <person name="Akiyama J."/>
            <person name="Nishi K."/>
            <person name="Kitsunai T."/>
            <person name="Tashiro H."/>
            <person name="Itoh M."/>
            <person name="Sumi N."/>
            <person name="Ishii Y."/>
            <person name="Nakamura S."/>
            <person name="Hazama M."/>
            <person name="Nishine T."/>
            <person name="Harada A."/>
            <person name="Yamamoto R."/>
            <person name="Matsumoto H."/>
            <person name="Sakaguchi S."/>
            <person name="Ikegami T."/>
            <person name="Kashiwagi K."/>
            <person name="Fujiwake S."/>
            <person name="Inoue K."/>
            <person name="Togawa Y."/>
            <person name="Izawa M."/>
            <person name="Ohara E."/>
            <person name="Watahiki M."/>
            <person name="Yoneda Y."/>
            <person name="Ishikawa T."/>
            <person name="Ozawa K."/>
            <person name="Tanaka T."/>
            <person name="Matsuura S."/>
            <person name="Kawai J."/>
            <person name="Okazaki Y."/>
            <person name="Muramatsu M."/>
            <person name="Inoue Y."/>
            <person name="Kira A."/>
            <person name="Hayashizaki Y."/>
        </authorList>
    </citation>
    <scope>NUCLEOTIDE SEQUENCE</scope>
    <source>
        <strain evidence="3">C57BL/6J</strain>
        <tissue evidence="3">Lung</tissue>
    </source>
</reference>
<reference evidence="3" key="6">
    <citation type="submission" date="2004-04" db="EMBL/GenBank/DDBJ databases">
        <authorList>
            <person name="Arakawa T."/>
            <person name="Carninci P."/>
            <person name="Fukuda S."/>
            <person name="Hashizume W."/>
            <person name="Hayashida K."/>
            <person name="Hori F."/>
            <person name="Iida J."/>
            <person name="Imamura K."/>
            <person name="Imotani K."/>
            <person name="Itoh M."/>
            <person name="Kanagawa S."/>
            <person name="Kawai J."/>
            <person name="Kojima M."/>
            <person name="Konno H."/>
            <person name="Murata M."/>
            <person name="Nakamura M."/>
            <person name="Ninomiya N."/>
            <person name="Nishiyori H."/>
            <person name="Nomura K."/>
            <person name="Ohno M."/>
            <person name="Sakazume N."/>
            <person name="Sano H."/>
            <person name="Sasaki D."/>
            <person name="Shibata K."/>
            <person name="Shiraki T."/>
            <person name="Tagami M."/>
            <person name="Tagami Y."/>
            <person name="Waki K."/>
            <person name="Watahiki A."/>
            <person name="Muramatsu M."/>
            <person name="Hayashizaki Y."/>
        </authorList>
    </citation>
    <scope>NUCLEOTIDE SEQUENCE</scope>
    <source>
        <strain evidence="3">C57BL/6J</strain>
        <tissue evidence="3">Lung</tissue>
    </source>
</reference>
<reference evidence="3" key="8">
    <citation type="journal article" date="2005" name="Science">
        <title>Antisense Transcription in the Mammalian Transcriptome.</title>
        <authorList>
            <consortium name="RIKEN Genome Exploration Research Group and Genome Science Group (Genome Network Project Core Group) and the FANTOM Consortium"/>
        </authorList>
    </citation>
    <scope>NUCLEOTIDE SEQUENCE</scope>
    <source>
        <strain evidence="3">C57BL/6J</strain>
        <tissue evidence="3">Lung</tissue>
    </source>
</reference>
<feature type="compositionally biased region" description="Polar residues" evidence="1">
    <location>
        <begin position="101"/>
        <end position="117"/>
    </location>
</feature>
<dbReference type="AlphaFoldDB" id="Q3TNW6"/>
<keyword evidence="2" id="KW-0472">Membrane</keyword>
<evidence type="ECO:0000313" key="4">
    <source>
        <dbReference type="MGI" id="MGI:2442416"/>
    </source>
</evidence>
<reference evidence="3" key="4">
    <citation type="journal article" date="2001" name="Nature">
        <title>Functional annotation of a full-length mouse cDNA collection.</title>
        <authorList>
            <consortium name="The RIKEN Genome Exploration Research Group Phase II Team and the FANTOM Consortium"/>
        </authorList>
    </citation>
    <scope>NUCLEOTIDE SEQUENCE</scope>
    <source>
        <strain evidence="3">C57BL/6J</strain>
        <tissue evidence="3">Lung</tissue>
    </source>
</reference>
<feature type="transmembrane region" description="Helical" evidence="2">
    <location>
        <begin position="7"/>
        <end position="26"/>
    </location>
</feature>
<evidence type="ECO:0000256" key="1">
    <source>
        <dbReference type="SAM" id="MobiDB-lite"/>
    </source>
</evidence>
<feature type="region of interest" description="Disordered" evidence="1">
    <location>
        <begin position="89"/>
        <end position="117"/>
    </location>
</feature>
<feature type="compositionally biased region" description="Pro residues" evidence="1">
    <location>
        <begin position="89"/>
        <end position="98"/>
    </location>
</feature>
<reference evidence="3" key="2">
    <citation type="journal article" date="2000" name="Genome Res.">
        <title>Normalization and subtraction of cap-trapper-selected cDNAs to prepare full-length cDNA libraries for rapid discovery of new genes.</title>
        <authorList>
            <person name="Carninci P."/>
            <person name="Shibata Y."/>
            <person name="Hayatsu N."/>
            <person name="Sugahara Y."/>
            <person name="Shibata K."/>
            <person name="Itoh M."/>
            <person name="Konno H."/>
            <person name="Okazaki Y."/>
            <person name="Muramatsu M."/>
            <person name="Hayashizaki Y."/>
        </authorList>
    </citation>
    <scope>NUCLEOTIDE SEQUENCE</scope>
    <source>
        <strain evidence="3">C57BL/6J</strain>
        <tissue evidence="3">Lung</tissue>
    </source>
</reference>
<dbReference type="AGR" id="MGI:2442416"/>